<name>A0ABQ4SKR0_9HYPH</name>
<proteinExistence type="predicted"/>
<evidence type="ECO:0000313" key="2">
    <source>
        <dbReference type="Proteomes" id="UP001055153"/>
    </source>
</evidence>
<dbReference type="EMBL" id="BPQQ01000089">
    <property type="protein sequence ID" value="GJE03765.1"/>
    <property type="molecule type" value="Genomic_DNA"/>
</dbReference>
<accession>A0ABQ4SKR0</accession>
<dbReference type="Proteomes" id="UP001055153">
    <property type="component" value="Unassembled WGS sequence"/>
</dbReference>
<reference evidence="1" key="2">
    <citation type="submission" date="2021-08" db="EMBL/GenBank/DDBJ databases">
        <authorList>
            <person name="Tani A."/>
            <person name="Ola A."/>
            <person name="Ogura Y."/>
            <person name="Katsura K."/>
            <person name="Hayashi T."/>
        </authorList>
    </citation>
    <scope>NUCLEOTIDE SEQUENCE</scope>
    <source>
        <strain evidence="1">DSM 17168</strain>
    </source>
</reference>
<organism evidence="1 2">
    <name type="scientific">Methylobacterium isbiliense</name>
    <dbReference type="NCBI Taxonomy" id="315478"/>
    <lineage>
        <taxon>Bacteria</taxon>
        <taxon>Pseudomonadati</taxon>
        <taxon>Pseudomonadota</taxon>
        <taxon>Alphaproteobacteria</taxon>
        <taxon>Hyphomicrobiales</taxon>
        <taxon>Methylobacteriaceae</taxon>
        <taxon>Methylobacterium</taxon>
    </lineage>
</organism>
<gene>
    <name evidence="1" type="ORF">GMJLKIPL_5722</name>
</gene>
<dbReference type="SUPFAM" id="SSF52788">
    <property type="entry name" value="Phosphotyrosine protein phosphatases I"/>
    <property type="match status" value="1"/>
</dbReference>
<keyword evidence="2" id="KW-1185">Reference proteome</keyword>
<comment type="caution">
    <text evidence="1">The sequence shown here is derived from an EMBL/GenBank/DDBJ whole genome shotgun (WGS) entry which is preliminary data.</text>
</comment>
<evidence type="ECO:0008006" key="3">
    <source>
        <dbReference type="Google" id="ProtNLM"/>
    </source>
</evidence>
<dbReference type="InterPro" id="IPR036196">
    <property type="entry name" value="Ptyr_pPase_sf"/>
</dbReference>
<evidence type="ECO:0000313" key="1">
    <source>
        <dbReference type="EMBL" id="GJE03765.1"/>
    </source>
</evidence>
<dbReference type="Gene3D" id="3.40.50.2300">
    <property type="match status" value="1"/>
</dbReference>
<reference evidence="1" key="1">
    <citation type="journal article" date="2021" name="Front. Microbiol.">
        <title>Comprehensive Comparative Genomics and Phenotyping of Methylobacterium Species.</title>
        <authorList>
            <person name="Alessa O."/>
            <person name="Ogura Y."/>
            <person name="Fujitani Y."/>
            <person name="Takami H."/>
            <person name="Hayashi T."/>
            <person name="Sahin N."/>
            <person name="Tani A."/>
        </authorList>
    </citation>
    <scope>NUCLEOTIDE SEQUENCE</scope>
    <source>
        <strain evidence="1">DSM 17168</strain>
    </source>
</reference>
<protein>
    <recommendedName>
        <fullName evidence="3">Protein-tyrosine-phosphatase</fullName>
    </recommendedName>
</protein>
<sequence>MDFVFTLCDSMRGEPVPEWPGQPIAAHWSIEDPKAMTGSDLEQKAAFITAQRYIKNRITALVALPIASLDQVALTSQLREIGQRS</sequence>